<dbReference type="EMBL" id="CM029046">
    <property type="protein sequence ID" value="KAG2586234.1"/>
    <property type="molecule type" value="Genomic_DNA"/>
</dbReference>
<evidence type="ECO:0000313" key="3">
    <source>
        <dbReference type="Proteomes" id="UP000823388"/>
    </source>
</evidence>
<evidence type="ECO:0000256" key="1">
    <source>
        <dbReference type="SAM" id="MobiDB-lite"/>
    </source>
</evidence>
<organism evidence="2 3">
    <name type="scientific">Panicum virgatum</name>
    <name type="common">Blackwell switchgrass</name>
    <dbReference type="NCBI Taxonomy" id="38727"/>
    <lineage>
        <taxon>Eukaryota</taxon>
        <taxon>Viridiplantae</taxon>
        <taxon>Streptophyta</taxon>
        <taxon>Embryophyta</taxon>
        <taxon>Tracheophyta</taxon>
        <taxon>Spermatophyta</taxon>
        <taxon>Magnoliopsida</taxon>
        <taxon>Liliopsida</taxon>
        <taxon>Poales</taxon>
        <taxon>Poaceae</taxon>
        <taxon>PACMAD clade</taxon>
        <taxon>Panicoideae</taxon>
        <taxon>Panicodae</taxon>
        <taxon>Paniceae</taxon>
        <taxon>Panicinae</taxon>
        <taxon>Panicum</taxon>
        <taxon>Panicum sect. Hiantes</taxon>
    </lineage>
</organism>
<name>A0A8T0RLC4_PANVG</name>
<comment type="caution">
    <text evidence="2">The sequence shown here is derived from an EMBL/GenBank/DDBJ whole genome shotgun (WGS) entry which is preliminary data.</text>
</comment>
<proteinExistence type="predicted"/>
<gene>
    <name evidence="2" type="ORF">PVAP13_5NG049424</name>
</gene>
<feature type="region of interest" description="Disordered" evidence="1">
    <location>
        <begin position="45"/>
        <end position="69"/>
    </location>
</feature>
<dbReference type="AlphaFoldDB" id="A0A8T0RLC4"/>
<accession>A0A8T0RLC4</accession>
<sequence>MATPMPQICHHRRAACSHSRMPVITRLPAALGQETAAMRKGAAVGAGPVSERQPPRIHASRGHPSPLPTAPRRIAGLWPGDGAAATGVGVGDRGGRVRGRFWSGAWSGNAGSEPPLMDFFGLPLMAFPFPGGDDWTSVVPFVMFSPGRFLVTSTH</sequence>
<protein>
    <submittedName>
        <fullName evidence="2">Uncharacterized protein</fullName>
    </submittedName>
</protein>
<dbReference type="Proteomes" id="UP000823388">
    <property type="component" value="Chromosome 5N"/>
</dbReference>
<keyword evidence="3" id="KW-1185">Reference proteome</keyword>
<reference evidence="2" key="1">
    <citation type="submission" date="2020-05" db="EMBL/GenBank/DDBJ databases">
        <title>WGS assembly of Panicum virgatum.</title>
        <authorList>
            <person name="Lovell J.T."/>
            <person name="Jenkins J."/>
            <person name="Shu S."/>
            <person name="Juenger T.E."/>
            <person name="Schmutz J."/>
        </authorList>
    </citation>
    <scope>NUCLEOTIDE SEQUENCE</scope>
    <source>
        <strain evidence="2">AP13</strain>
    </source>
</reference>
<evidence type="ECO:0000313" key="2">
    <source>
        <dbReference type="EMBL" id="KAG2586234.1"/>
    </source>
</evidence>